<evidence type="ECO:0000256" key="4">
    <source>
        <dbReference type="ARBA" id="ARBA00022801"/>
    </source>
</evidence>
<dbReference type="CDD" id="cd06530">
    <property type="entry name" value="S26_SPase_I"/>
    <property type="match status" value="1"/>
</dbReference>
<comment type="caution">
    <text evidence="8">The sequence shown here is derived from an EMBL/GenBank/DDBJ whole genome shotgun (WGS) entry which is preliminary data.</text>
</comment>
<evidence type="ECO:0000256" key="1">
    <source>
        <dbReference type="ARBA" id="ARBA00000677"/>
    </source>
</evidence>
<dbReference type="PROSITE" id="PS00761">
    <property type="entry name" value="SPASE_I_3"/>
    <property type="match status" value="1"/>
</dbReference>
<comment type="catalytic activity">
    <reaction evidence="1 6">
        <text>Cleavage of hydrophobic, N-terminal signal or leader sequences from secreted and periplasmic proteins.</text>
        <dbReference type="EC" id="3.4.21.89"/>
    </reaction>
</comment>
<evidence type="ECO:0000256" key="3">
    <source>
        <dbReference type="ARBA" id="ARBA00013208"/>
    </source>
</evidence>
<dbReference type="Proteomes" id="UP000229561">
    <property type="component" value="Unassembled WGS sequence"/>
</dbReference>
<dbReference type="GO" id="GO:0004252">
    <property type="term" value="F:serine-type endopeptidase activity"/>
    <property type="evidence" value="ECO:0007669"/>
    <property type="project" value="InterPro"/>
</dbReference>
<feature type="transmembrane region" description="Helical" evidence="6">
    <location>
        <begin position="6"/>
        <end position="29"/>
    </location>
</feature>
<dbReference type="GO" id="GO:0016020">
    <property type="term" value="C:membrane"/>
    <property type="evidence" value="ECO:0007669"/>
    <property type="project" value="UniProtKB-SubCell"/>
</dbReference>
<dbReference type="InterPro" id="IPR019757">
    <property type="entry name" value="Pept_S26A_signal_pept_1_Lys-AS"/>
</dbReference>
<dbReference type="GO" id="GO:0009003">
    <property type="term" value="F:signal peptidase activity"/>
    <property type="evidence" value="ECO:0007669"/>
    <property type="project" value="UniProtKB-EC"/>
</dbReference>
<gene>
    <name evidence="8" type="primary">lepB</name>
    <name evidence="8" type="ORF">CO001_04540</name>
</gene>
<feature type="active site" evidence="5">
    <location>
        <position position="39"/>
    </location>
</feature>
<evidence type="ECO:0000259" key="7">
    <source>
        <dbReference type="Pfam" id="PF10502"/>
    </source>
</evidence>
<evidence type="ECO:0000313" key="8">
    <source>
        <dbReference type="EMBL" id="PIW75834.1"/>
    </source>
</evidence>
<dbReference type="EC" id="3.4.21.89" evidence="3 6"/>
<dbReference type="NCBIfam" id="TIGR02227">
    <property type="entry name" value="sigpep_I_bact"/>
    <property type="match status" value="1"/>
</dbReference>
<dbReference type="SUPFAM" id="SSF51306">
    <property type="entry name" value="LexA/Signal peptidase"/>
    <property type="match status" value="1"/>
</dbReference>
<comment type="subcellular location">
    <subcellularLocation>
        <location evidence="6">Membrane</location>
        <topology evidence="6">Single-pass type II membrane protein</topology>
    </subcellularLocation>
</comment>
<accession>A0A2M7IH52</accession>
<name>A0A2M7IH52_9BACT</name>
<dbReference type="AlphaFoldDB" id="A0A2M7IH52"/>
<proteinExistence type="inferred from homology"/>
<reference evidence="9" key="1">
    <citation type="submission" date="2017-09" db="EMBL/GenBank/DDBJ databases">
        <title>Depth-based differentiation of microbial function through sediment-hosted aquifers and enrichment of novel symbionts in the deep terrestrial subsurface.</title>
        <authorList>
            <person name="Probst A.J."/>
            <person name="Ladd B."/>
            <person name="Jarett J.K."/>
            <person name="Geller-Mcgrath D.E."/>
            <person name="Sieber C.M.K."/>
            <person name="Emerson J.B."/>
            <person name="Anantharaman K."/>
            <person name="Thomas B.C."/>
            <person name="Malmstrom R."/>
            <person name="Stieglmeier M."/>
            <person name="Klingl A."/>
            <person name="Woyke T."/>
            <person name="Ryan C.M."/>
            <person name="Banfield J.F."/>
        </authorList>
    </citation>
    <scope>NUCLEOTIDE SEQUENCE [LARGE SCALE GENOMIC DNA]</scope>
</reference>
<evidence type="ECO:0000256" key="2">
    <source>
        <dbReference type="ARBA" id="ARBA00009370"/>
    </source>
</evidence>
<evidence type="ECO:0000313" key="9">
    <source>
        <dbReference type="Proteomes" id="UP000229561"/>
    </source>
</evidence>
<dbReference type="GO" id="GO:0006465">
    <property type="term" value="P:signal peptide processing"/>
    <property type="evidence" value="ECO:0007669"/>
    <property type="project" value="InterPro"/>
</dbReference>
<sequence>MKSFLILVWEIFKILVVSLAIIIPIRYFLIQPFFVQGASMEPNYQDGEYLIIDEVSYRFGEPLRGEVVVFKYPQNPSEFFIKRIIGLPGETIKIDDIKIIIENKANPEGFVLDESSYLKNVPPMGQETTTLKENEFFVLGDNRAASFDSRRWGPLPRNNIVGRVWVKAWPISQAGIAHAPNY</sequence>
<dbReference type="PANTHER" id="PTHR43390">
    <property type="entry name" value="SIGNAL PEPTIDASE I"/>
    <property type="match status" value="1"/>
</dbReference>
<protein>
    <recommendedName>
        <fullName evidence="3 6">Signal peptidase I</fullName>
        <ecNumber evidence="3 6">3.4.21.89</ecNumber>
    </recommendedName>
</protein>
<dbReference type="PRINTS" id="PR00727">
    <property type="entry name" value="LEADERPTASE"/>
</dbReference>
<dbReference type="InterPro" id="IPR000223">
    <property type="entry name" value="Pept_S26A_signal_pept_1"/>
</dbReference>
<evidence type="ECO:0000256" key="5">
    <source>
        <dbReference type="PIRSR" id="PIRSR600223-1"/>
    </source>
</evidence>
<dbReference type="PROSITE" id="PS00760">
    <property type="entry name" value="SPASE_I_2"/>
    <property type="match status" value="1"/>
</dbReference>
<dbReference type="PANTHER" id="PTHR43390:SF1">
    <property type="entry name" value="CHLOROPLAST PROCESSING PEPTIDASE"/>
    <property type="match status" value="1"/>
</dbReference>
<keyword evidence="6" id="KW-1133">Transmembrane helix</keyword>
<dbReference type="Pfam" id="PF10502">
    <property type="entry name" value="Peptidase_S26"/>
    <property type="match status" value="1"/>
</dbReference>
<keyword evidence="6" id="KW-0472">Membrane</keyword>
<keyword evidence="4 6" id="KW-0378">Hydrolase</keyword>
<dbReference type="InterPro" id="IPR036286">
    <property type="entry name" value="LexA/Signal_pep-like_sf"/>
</dbReference>
<feature type="active site" evidence="5">
    <location>
        <position position="82"/>
    </location>
</feature>
<dbReference type="InterPro" id="IPR019533">
    <property type="entry name" value="Peptidase_S26"/>
</dbReference>
<organism evidence="8 9">
    <name type="scientific">Candidatus Portnoybacteria bacterium CG_4_8_14_3_um_filter_40_10</name>
    <dbReference type="NCBI Taxonomy" id="1974801"/>
    <lineage>
        <taxon>Bacteria</taxon>
        <taxon>Candidatus Portnoyibacteriota</taxon>
    </lineage>
</organism>
<keyword evidence="6" id="KW-0645">Protease</keyword>
<dbReference type="EMBL" id="PFGY01000129">
    <property type="protein sequence ID" value="PIW75834.1"/>
    <property type="molecule type" value="Genomic_DNA"/>
</dbReference>
<feature type="domain" description="Peptidase S26" evidence="7">
    <location>
        <begin position="9"/>
        <end position="169"/>
    </location>
</feature>
<dbReference type="InterPro" id="IPR019758">
    <property type="entry name" value="Pept_S26A_signal_pept_1_CS"/>
</dbReference>
<evidence type="ECO:0000256" key="6">
    <source>
        <dbReference type="RuleBase" id="RU362042"/>
    </source>
</evidence>
<comment type="similarity">
    <text evidence="2 6">Belongs to the peptidase S26 family.</text>
</comment>
<dbReference type="Gene3D" id="2.10.109.10">
    <property type="entry name" value="Umud Fragment, subunit A"/>
    <property type="match status" value="1"/>
</dbReference>
<keyword evidence="6" id="KW-0812">Transmembrane</keyword>